<evidence type="ECO:0000256" key="1">
    <source>
        <dbReference type="SAM" id="Phobius"/>
    </source>
</evidence>
<reference evidence="3" key="1">
    <citation type="journal article" date="2019" name="Int. J. Syst. Evol. Microbiol.">
        <title>The Global Catalogue of Microorganisms (GCM) 10K type strain sequencing project: providing services to taxonomists for standard genome sequencing and annotation.</title>
        <authorList>
            <consortium name="The Broad Institute Genomics Platform"/>
            <consortium name="The Broad Institute Genome Sequencing Center for Infectious Disease"/>
            <person name="Wu L."/>
            <person name="Ma J."/>
        </authorList>
    </citation>
    <scope>NUCLEOTIDE SEQUENCE [LARGE SCALE GENOMIC DNA]</scope>
    <source>
        <strain evidence="3">KCTC 62784</strain>
    </source>
</reference>
<proteinExistence type="predicted"/>
<dbReference type="Proteomes" id="UP001595384">
    <property type="component" value="Unassembled WGS sequence"/>
</dbReference>
<feature type="transmembrane region" description="Helical" evidence="1">
    <location>
        <begin position="12"/>
        <end position="31"/>
    </location>
</feature>
<feature type="transmembrane region" description="Helical" evidence="1">
    <location>
        <begin position="37"/>
        <end position="59"/>
    </location>
</feature>
<evidence type="ECO:0008006" key="4">
    <source>
        <dbReference type="Google" id="ProtNLM"/>
    </source>
</evidence>
<evidence type="ECO:0000313" key="2">
    <source>
        <dbReference type="EMBL" id="MFC3023819.1"/>
    </source>
</evidence>
<organism evidence="2 3">
    <name type="scientific">Vibrio zhugei</name>
    <dbReference type="NCBI Taxonomy" id="2479546"/>
    <lineage>
        <taxon>Bacteria</taxon>
        <taxon>Pseudomonadati</taxon>
        <taxon>Pseudomonadota</taxon>
        <taxon>Gammaproteobacteria</taxon>
        <taxon>Vibrionales</taxon>
        <taxon>Vibrionaceae</taxon>
        <taxon>Vibrio</taxon>
    </lineage>
</organism>
<keyword evidence="1" id="KW-0812">Transmembrane</keyword>
<keyword evidence="1" id="KW-0472">Membrane</keyword>
<protein>
    <recommendedName>
        <fullName evidence="4">NADH dehydrogenase</fullName>
    </recommendedName>
</protein>
<keyword evidence="1" id="KW-1133">Transmembrane helix</keyword>
<evidence type="ECO:0000313" key="3">
    <source>
        <dbReference type="Proteomes" id="UP001595384"/>
    </source>
</evidence>
<accession>A0ABV7C9G9</accession>
<sequence>MLTRYTSMTAKSQSYLFTFGLLLTFLGMTLTDLWMPMVVGAFILTGLAVESWIRVAHLIPMHDEIRTLRQEIQQLRHESRDHFDQ</sequence>
<name>A0ABV7C9G9_9VIBR</name>
<gene>
    <name evidence="2" type="ORF">ACFODT_08280</name>
</gene>
<dbReference type="RefSeq" id="WP_123015032.1">
    <property type="nucleotide sequence ID" value="NZ_AP024911.1"/>
</dbReference>
<dbReference type="EMBL" id="JBHRSE010000055">
    <property type="protein sequence ID" value="MFC3023819.1"/>
    <property type="molecule type" value="Genomic_DNA"/>
</dbReference>
<comment type="caution">
    <text evidence="2">The sequence shown here is derived from an EMBL/GenBank/DDBJ whole genome shotgun (WGS) entry which is preliminary data.</text>
</comment>
<keyword evidence="3" id="KW-1185">Reference proteome</keyword>